<evidence type="ECO:0000259" key="2">
    <source>
        <dbReference type="Pfam" id="PF22936"/>
    </source>
</evidence>
<evidence type="ECO:0000256" key="1">
    <source>
        <dbReference type="SAM" id="MobiDB-lite"/>
    </source>
</evidence>
<dbReference type="STRING" id="200324.A0A2N5S038"/>
<gene>
    <name evidence="3" type="ORF">PCANC_28655</name>
</gene>
<dbReference type="AlphaFoldDB" id="A0A2N5S038"/>
<name>A0A2N5S038_9BASI</name>
<feature type="domain" description="Retrovirus-related Pol polyprotein from transposon TNT 1-94-like beta-barrel" evidence="2">
    <location>
        <begin position="86"/>
        <end position="162"/>
    </location>
</feature>
<dbReference type="Proteomes" id="UP000235388">
    <property type="component" value="Unassembled WGS sequence"/>
</dbReference>
<comment type="caution">
    <text evidence="3">The sequence shown here is derived from an EMBL/GenBank/DDBJ whole genome shotgun (WGS) entry which is preliminary data.</text>
</comment>
<accession>A0A2N5S038</accession>
<dbReference type="OrthoDB" id="2507769at2759"/>
<dbReference type="EMBL" id="PGCJ01001299">
    <property type="protein sequence ID" value="PLW06610.1"/>
    <property type="molecule type" value="Genomic_DNA"/>
</dbReference>
<reference evidence="3 4" key="1">
    <citation type="submission" date="2017-11" db="EMBL/GenBank/DDBJ databases">
        <title>De novo assembly and phasing of dikaryotic genomes from two isolates of Puccinia coronata f. sp. avenae, the causal agent of oat crown rust.</title>
        <authorList>
            <person name="Miller M.E."/>
            <person name="Zhang Y."/>
            <person name="Omidvar V."/>
            <person name="Sperschneider J."/>
            <person name="Schwessinger B."/>
            <person name="Raley C."/>
            <person name="Palmer J.M."/>
            <person name="Garnica D."/>
            <person name="Upadhyaya N."/>
            <person name="Rathjen J."/>
            <person name="Taylor J.M."/>
            <person name="Park R.F."/>
            <person name="Dodds P.N."/>
            <person name="Hirsch C.D."/>
            <person name="Kianian S.F."/>
            <person name="Figueroa M."/>
        </authorList>
    </citation>
    <scope>NUCLEOTIDE SEQUENCE [LARGE SCALE GENOMIC DNA]</scope>
    <source>
        <strain evidence="3">12NC29</strain>
    </source>
</reference>
<dbReference type="Pfam" id="PF22936">
    <property type="entry name" value="Pol_BBD"/>
    <property type="match status" value="1"/>
</dbReference>
<sequence length="258" mass="27769">MPSYAPYTPSYSGRAPVSNPGLRPADSYRPNYQQQAPPSGCQPAVREVEMDYGTGDQPMAPPHDKAPPNVSFSIATSNATPSTIVVFDTGATHHVTGDRSALMDFKLLNYPIPLRVATNGTTRFITGQGKMIFAGPNSTCIQLDGVLYCSFVTNTLISPVSLRLASFRIGGTPFDVHTPIRTPRKNGVQPLHAALERRAGAARLSPHAARHVHAYNRRAYGVQACQTGVQSLHACLKGVQSLHALWTGVQALHACRLT</sequence>
<organism evidence="3 4">
    <name type="scientific">Puccinia coronata f. sp. avenae</name>
    <dbReference type="NCBI Taxonomy" id="200324"/>
    <lineage>
        <taxon>Eukaryota</taxon>
        <taxon>Fungi</taxon>
        <taxon>Dikarya</taxon>
        <taxon>Basidiomycota</taxon>
        <taxon>Pucciniomycotina</taxon>
        <taxon>Pucciniomycetes</taxon>
        <taxon>Pucciniales</taxon>
        <taxon>Pucciniaceae</taxon>
        <taxon>Puccinia</taxon>
    </lineage>
</organism>
<keyword evidence="4" id="KW-1185">Reference proteome</keyword>
<feature type="region of interest" description="Disordered" evidence="1">
    <location>
        <begin position="1"/>
        <end position="43"/>
    </location>
</feature>
<evidence type="ECO:0000313" key="4">
    <source>
        <dbReference type="Proteomes" id="UP000235388"/>
    </source>
</evidence>
<proteinExistence type="predicted"/>
<evidence type="ECO:0000313" key="3">
    <source>
        <dbReference type="EMBL" id="PLW06610.1"/>
    </source>
</evidence>
<dbReference type="InterPro" id="IPR054722">
    <property type="entry name" value="PolX-like_BBD"/>
</dbReference>
<protein>
    <recommendedName>
        <fullName evidence="2">Retrovirus-related Pol polyprotein from transposon TNT 1-94-like beta-barrel domain-containing protein</fullName>
    </recommendedName>
</protein>